<feature type="domain" description="Piezo-type mechanosensitive ion channel homolog" evidence="16">
    <location>
        <begin position="504"/>
        <end position="633"/>
    </location>
</feature>
<dbReference type="Gramene" id="Manes.09G162700.1.v8.1">
    <property type="protein sequence ID" value="Manes.09G162700.1.v8.1.CDS"/>
    <property type="gene ID" value="Manes.09G162700.v8.1"/>
</dbReference>
<evidence type="ECO:0000256" key="4">
    <source>
        <dbReference type="ARBA" id="ARBA00022475"/>
    </source>
</evidence>
<sequence length="2499" mass="286342">MGVGCFDNGCDKIDEFFQNGVITVAFRVVRKFVMGRFLKGFALPILLLTAASLNWSLMSLVDLLAFLFAQYAAPKNGFRSQRQSLLSWCTLVFSSLSVLSHAIFHIVWAVKGDQWSISDAQWAKLVGFLSVHSWGLPYVFCFMAIQVSTIFIAVIGIYGSRFHLDQLKYSWLRHLFSSVTHIGSHLKVLCCLLLPVVQLVAASSHPSWLSLPFFVCSSVGLINWSTTSNFLALFQWWSYLLLYAGFNIILLYAYQLPVKFPGVIQSVAGFIGLYKISAKSEWSEICSCLSLLLFYIMLSWIRCDLTEMDFIISTRESSLTEQLLLPKHSFFIHESRSGVRHANVMLRGAVFRTFSVNFFAYGLPISLLALSCWSFHFASIFAFGLLVYVGYSMIALPSLFHLHHLSSLLLIFILLWAASTYIFSVAFTFLNKKTWKDMEIWENVGLWHYPIPGVYLLAQFCLGVLVALGNLVNNSIFLYLSDRDRQSSSEDFRVEESEETKVLIIATISWGLRKSSRAIALVLIFFNALKPGIIHAVYMVFFLLYLLSHTISWKIRQSLIVLCVAHFALLYILQLNLITQALEQKGSFAAVIMSQLGFLNQASCGDFLRIAALACFCAVHNHGFEMLSSFSAILQNTPCHPIGFRILRAGLIKSVLLSNYTSPSKQSHVYNSSREEKIVSYLRATGQKFLSVYRSYGTYIAFLTILPTVYLVQPNFTSFGYLFFLQLWMNGRQLLGRTKRRLWLPLKVYAVLVFILIYGCSVCFSFQKWLSRMVDVSCAFGYKSKASMLENVWQSLAVLIVMQLYSYERRHNTFPLSDQDNAPEKRSFSFVKRLLILHSEKILHLALFYAALSPVSAFGFLYIIGLAVCSTLPKSSQIPSKLFLVYSGFLVMFEYLFQLWGDNAEMFPGQENFSLSLFLGLQFYKPGFLGLESGLRGKVFVIVSCILRYNVFHWLERTPYNFGDGKTWEEPHLFSSREETPRDIPNHTSKSKHPIGARHLLEKQKEGRSHSWPSFRNILSQGPDAIFSDIGGFEGSNMGKYLNNCGSSKESHKWNRKRVHILRKERLYLQMTTLKACMKFWIENVFNLFGLEINMVALLLASFAVLNSISLLYVASLAACILLPRHVMRKLWPIFVFLFGSVIILEYLAIWLNQTSGKQYAAGDTQIPCNACWRNSHLYFDYCKKCWLGIIVDDPRMLISYYVVFMLSCFKYRADHLSSISASYKYQKLKSRYKNASLNDLLFERKFLWTLLDYLRLYSYCHLLDLVLALILITGTLEFDILHLGYLGFALVFVRMRLEILKKKNEIFKFLRLYNFAVIVLSLAYQSPFVGDFCKGECQMIDYISEVVGFYKYDYGFRITSRSALVEIIIFMLVALQSYMFSAPEFDYVSEYLEAEQIGAIVQEEEKRAAWKTSQLQQIQKSEEEKRLRNLQVEKMKSDILNLQIQLQSINVSQSQGNMWRNSSPRLDVENSTTGKGENDFKQQDVELSPDLFFSFGVNESPRNENSISPLAVHSRKHSMEFLNEITELSDKAGSGEFLDSHERDGATLQAKTRPLVSAVHLFSDGVSQMQSLSNMAVSNIVSYLNIKREEPDLTGDSSDEEVFFEIENKNIGCEPVELTFSMQSDDESTTSDDACLQIGMILRYMWAQMRSNNDIVCYCCFVLIFMWNFSLFSMVYPAILFLYALCVSTGPNNMFWVIMLIYTEMAILVQYIYQIIIQHCGLTFKMSLLQELGFPAHKIMSSFVISNLPLFVVYLFTLLQTSITRDSEWAAIAESFGKRRNKCQEQAVKNCRMRIERLLFFAKNFMKQLVRSLYRYWKSLTQGAETPPYFVQLSMKVDLWPQDGIQPEGIKSGINKLLKIMHDKRCQEMSSNHFHSISVIRIHSIERSLENENDNVALAVLEVLYAASFKQCSQAGFYQSLTPAADVAYEILEAQRAGVIEEIGFPYPILSVIGGGKKHIDLYAYTFCADLAVFFLVAIFYQSVMKNNSEFLEVYQLEDQFPKEFVFILMGIFFLIVLDRIIYLCSFATGKVIFYLFNFVLFTCSVTKYAWNIELRNRHAARFALCAIYFTKAISLSLQAIQIRFGIPHKSTLYRQFLTSSISQVNYFGFRLYRALPFLYELRCVLDWSCTTTSLTMYDWLKLEDIHANLFLVKCDVDLNRSKHQQGEKQSKMTKFCNGICLFFVLMCVIWTPMLMYSSGNPTNIANPIKEASIRIDIRTSSGRLTLFETTLCEKISWDEISSHNDMDPGGYLSAYDEKDIQLICCQADASTLFLVPPVVLAGYTNSLRWSMDIIFSWQLTRDRPKGKEVVRYELIVQDEDLPTYLEVMAVLNGSTNSFRIYNVYPRYFRVTGSGEVRLLEELVDLVSGDLVLNSGNPKWWSFHDINVSSGCGDFAGPTAIIVSEETPQGILGETLSKFSIWGLYITFVLAVGRFIRLQCSDLRMRIPFENLPSCDRLLAICEDIYAARAEGELEVEEVLYWTLVKIYRSPQMLLECT</sequence>
<feature type="transmembrane region" description="Helical" evidence="11">
    <location>
        <begin position="1696"/>
        <end position="1718"/>
    </location>
</feature>
<keyword evidence="8 11" id="KW-0472">Membrane</keyword>
<dbReference type="Pfam" id="PF15917">
    <property type="entry name" value="Piezo_TM25-28"/>
    <property type="match status" value="1"/>
</dbReference>
<dbReference type="EMBL" id="CM004395">
    <property type="protein sequence ID" value="OAY42219.1"/>
    <property type="molecule type" value="Genomic_DNA"/>
</dbReference>
<dbReference type="InterPro" id="IPR057611">
    <property type="entry name" value="PIEZO_dom"/>
</dbReference>
<feature type="transmembrane region" description="Helical" evidence="11">
    <location>
        <begin position="349"/>
        <end position="369"/>
    </location>
</feature>
<feature type="transmembrane region" description="Helical" evidence="11">
    <location>
        <begin position="1656"/>
        <end position="1684"/>
    </location>
</feature>
<dbReference type="Pfam" id="PF23188">
    <property type="entry name" value="THU_Piezo1"/>
    <property type="match status" value="1"/>
</dbReference>
<feature type="transmembrane region" description="Helical" evidence="11">
    <location>
        <begin position="2420"/>
        <end position="2437"/>
    </location>
</feature>
<evidence type="ECO:0000259" key="16">
    <source>
        <dbReference type="Pfam" id="PF25288"/>
    </source>
</evidence>
<feature type="transmembrane region" description="Helical" evidence="11">
    <location>
        <begin position="41"/>
        <end position="73"/>
    </location>
</feature>
<keyword evidence="5 11" id="KW-0812">Transmembrane</keyword>
<evidence type="ECO:0000313" key="18">
    <source>
        <dbReference type="Proteomes" id="UP000091857"/>
    </source>
</evidence>
<feature type="domain" description="Piezo transmembrane helical unit" evidence="14">
    <location>
        <begin position="1652"/>
        <end position="1754"/>
    </location>
</feature>
<evidence type="ECO:0000256" key="2">
    <source>
        <dbReference type="ARBA" id="ARBA00007821"/>
    </source>
</evidence>
<dbReference type="InterPro" id="IPR027272">
    <property type="entry name" value="Piezo"/>
</dbReference>
<protein>
    <submittedName>
        <fullName evidence="17">Uncharacterized protein</fullName>
    </submittedName>
</protein>
<dbReference type="InterPro" id="IPR056768">
    <property type="entry name" value="THU_Piezo"/>
</dbReference>
<feature type="transmembrane region" description="Helical" evidence="11">
    <location>
        <begin position="842"/>
        <end position="870"/>
    </location>
</feature>
<dbReference type="Pfam" id="PF24874">
    <property type="entry name" value="Piezo_THU9_anchor"/>
    <property type="match status" value="1"/>
</dbReference>
<keyword evidence="7" id="KW-0406">Ion transport</keyword>
<dbReference type="GO" id="GO:0005886">
    <property type="term" value="C:plasma membrane"/>
    <property type="evidence" value="ECO:0007669"/>
    <property type="project" value="UniProtKB-SubCell"/>
</dbReference>
<feature type="transmembrane region" description="Helical" evidence="11">
    <location>
        <begin position="408"/>
        <end position="430"/>
    </location>
</feature>
<feature type="transmembrane region" description="Helical" evidence="11">
    <location>
        <begin position="2177"/>
        <end position="2198"/>
    </location>
</feature>
<comment type="subcellular location">
    <subcellularLocation>
        <location evidence="1">Cell membrane</location>
        <topology evidence="1">Multi-pass membrane protein</topology>
    </subcellularLocation>
</comment>
<evidence type="ECO:0000259" key="14">
    <source>
        <dbReference type="Pfam" id="PF23188"/>
    </source>
</evidence>
<dbReference type="InterPro" id="IPR031334">
    <property type="entry name" value="Piezo_cap_dom"/>
</dbReference>
<dbReference type="PANTHER" id="PTHR13167:SF46">
    <property type="entry name" value="PIEZO NON-SPECIFIC CATION CHANNEL R-RAS-BINDING DOMAIN-CONTAINING PROTEIN"/>
    <property type="match status" value="1"/>
</dbReference>
<feature type="transmembrane region" description="Helical" evidence="11">
    <location>
        <begin position="135"/>
        <end position="158"/>
    </location>
</feature>
<feature type="transmembrane region" description="Helical" evidence="11">
    <location>
        <begin position="179"/>
        <end position="201"/>
    </location>
</feature>
<feature type="transmembrane region" description="Helical" evidence="11">
    <location>
        <begin position="1355"/>
        <end position="1376"/>
    </location>
</feature>
<organism evidence="17 18">
    <name type="scientific">Manihot esculenta</name>
    <name type="common">Cassava</name>
    <name type="synonym">Jatropha manihot</name>
    <dbReference type="NCBI Taxonomy" id="3983"/>
    <lineage>
        <taxon>Eukaryota</taxon>
        <taxon>Viridiplantae</taxon>
        <taxon>Streptophyta</taxon>
        <taxon>Embryophyta</taxon>
        <taxon>Tracheophyta</taxon>
        <taxon>Spermatophyta</taxon>
        <taxon>Magnoliopsida</taxon>
        <taxon>eudicotyledons</taxon>
        <taxon>Gunneridae</taxon>
        <taxon>Pentapetalae</taxon>
        <taxon>rosids</taxon>
        <taxon>fabids</taxon>
        <taxon>Malpighiales</taxon>
        <taxon>Euphorbiaceae</taxon>
        <taxon>Crotonoideae</taxon>
        <taxon>Manihoteae</taxon>
        <taxon>Manihot</taxon>
    </lineage>
</organism>
<evidence type="ECO:0000259" key="15">
    <source>
        <dbReference type="Pfam" id="PF24874"/>
    </source>
</evidence>
<feature type="transmembrane region" description="Helical" evidence="11">
    <location>
        <begin position="2006"/>
        <end position="2027"/>
    </location>
</feature>
<feature type="transmembrane region" description="Helical" evidence="11">
    <location>
        <begin position="375"/>
        <end position="396"/>
    </location>
</feature>
<keyword evidence="4" id="KW-1003">Cell membrane</keyword>
<dbReference type="GO" id="GO:0016020">
    <property type="term" value="C:membrane"/>
    <property type="evidence" value="ECO:0000318"/>
    <property type="project" value="GO_Central"/>
</dbReference>
<dbReference type="GO" id="GO:0042391">
    <property type="term" value="P:regulation of membrane potential"/>
    <property type="evidence" value="ECO:0000318"/>
    <property type="project" value="GO_Central"/>
</dbReference>
<feature type="transmembrane region" description="Helical" evidence="11">
    <location>
        <begin position="748"/>
        <end position="767"/>
    </location>
</feature>
<evidence type="ECO:0000256" key="9">
    <source>
        <dbReference type="ARBA" id="ARBA00023303"/>
    </source>
</evidence>
<feature type="transmembrane region" description="Helical" evidence="11">
    <location>
        <begin position="1131"/>
        <end position="1152"/>
    </location>
</feature>
<feature type="transmembrane region" description="Helical" evidence="11">
    <location>
        <begin position="1281"/>
        <end position="1298"/>
    </location>
</feature>
<feature type="transmembrane region" description="Helical" evidence="11">
    <location>
        <begin position="1963"/>
        <end position="1985"/>
    </location>
</feature>
<evidence type="ECO:0000256" key="11">
    <source>
        <dbReference type="SAM" id="Phobius"/>
    </source>
</evidence>
<dbReference type="STRING" id="3983.A0A2C9VBI7"/>
<feature type="transmembrane region" description="Helical" evidence="11">
    <location>
        <begin position="559"/>
        <end position="578"/>
    </location>
</feature>
<dbReference type="Proteomes" id="UP000091857">
    <property type="component" value="Chromosome 9"/>
</dbReference>
<dbReference type="OrthoDB" id="830105at2759"/>
<keyword evidence="3" id="KW-0813">Transport</keyword>
<evidence type="ECO:0000256" key="8">
    <source>
        <dbReference type="ARBA" id="ARBA00023136"/>
    </source>
</evidence>
<name>A0A2C9VBI7_MANES</name>
<feature type="transmembrane region" description="Helical" evidence="11">
    <location>
        <begin position="699"/>
        <end position="728"/>
    </location>
</feature>
<keyword evidence="18" id="KW-1185">Reference proteome</keyword>
<dbReference type="Pfam" id="PF25288">
    <property type="entry name" value="PIEZO"/>
    <property type="match status" value="1"/>
</dbReference>
<evidence type="ECO:0000256" key="7">
    <source>
        <dbReference type="ARBA" id="ARBA00023065"/>
    </source>
</evidence>
<feature type="transmembrane region" description="Helical" evidence="11">
    <location>
        <begin position="1095"/>
        <end position="1124"/>
    </location>
</feature>
<dbReference type="GO" id="GO:0050982">
    <property type="term" value="P:detection of mechanical stimulus"/>
    <property type="evidence" value="ECO:0000318"/>
    <property type="project" value="GO_Central"/>
</dbReference>
<comment type="caution">
    <text evidence="17">The sequence shown here is derived from an EMBL/GenBank/DDBJ whole genome shotgun (WGS) entry which is preliminary data.</text>
</comment>
<evidence type="ECO:0000256" key="5">
    <source>
        <dbReference type="ARBA" id="ARBA00022692"/>
    </source>
</evidence>
<dbReference type="InterPro" id="IPR031805">
    <property type="entry name" value="Piezo_TM25-28"/>
</dbReference>
<dbReference type="PANTHER" id="PTHR13167">
    <property type="entry name" value="PIEZO-TYPE MECHANOSENSITIVE ION CHANNEL COMPONENT"/>
    <property type="match status" value="1"/>
</dbReference>
<reference evidence="18" key="1">
    <citation type="journal article" date="2016" name="Nat. Biotechnol.">
        <title>Sequencing wild and cultivated cassava and related species reveals extensive interspecific hybridization and genetic diversity.</title>
        <authorList>
            <person name="Bredeson J.V."/>
            <person name="Lyons J.B."/>
            <person name="Prochnik S.E."/>
            <person name="Wu G.A."/>
            <person name="Ha C.M."/>
            <person name="Edsinger-Gonzales E."/>
            <person name="Grimwood J."/>
            <person name="Schmutz J."/>
            <person name="Rabbi I.Y."/>
            <person name="Egesi C."/>
            <person name="Nauluvula P."/>
            <person name="Lebot V."/>
            <person name="Ndunguru J."/>
            <person name="Mkamilo G."/>
            <person name="Bart R.S."/>
            <person name="Setter T.L."/>
            <person name="Gleadow R.M."/>
            <person name="Kulakow P."/>
            <person name="Ferguson M.E."/>
            <person name="Rounsley S."/>
            <person name="Rokhsar D.S."/>
        </authorList>
    </citation>
    <scope>NUCLEOTIDE SEQUENCE [LARGE SCALE GENOMIC DNA]</scope>
    <source>
        <strain evidence="18">cv. AM560-2</strain>
    </source>
</reference>
<gene>
    <name evidence="17" type="ORF">MANES_09G162700v8</name>
</gene>
<evidence type="ECO:0000256" key="3">
    <source>
        <dbReference type="ARBA" id="ARBA00022448"/>
    </source>
</evidence>
<feature type="transmembrane region" description="Helical" evidence="11">
    <location>
        <begin position="882"/>
        <end position="901"/>
    </location>
</feature>
<evidence type="ECO:0000259" key="12">
    <source>
        <dbReference type="Pfam" id="PF12166"/>
    </source>
</evidence>
<feature type="domain" description="Piezo THU9 and anchor" evidence="15">
    <location>
        <begin position="1962"/>
        <end position="2199"/>
    </location>
</feature>
<feature type="transmembrane region" description="Helical" evidence="11">
    <location>
        <begin position="518"/>
        <end position="547"/>
    </location>
</feature>
<feature type="region of interest" description="Disordered" evidence="10">
    <location>
        <begin position="1456"/>
        <end position="1480"/>
    </location>
</feature>
<evidence type="ECO:0000256" key="10">
    <source>
        <dbReference type="SAM" id="MobiDB-lite"/>
    </source>
</evidence>
<accession>A0A2C9VBI7</accession>
<feature type="domain" description="Piezo non-specific cation channel cap" evidence="12">
    <location>
        <begin position="2227"/>
        <end position="2499"/>
    </location>
</feature>
<feature type="transmembrane region" description="Helical" evidence="11">
    <location>
        <begin position="2064"/>
        <end position="2082"/>
    </location>
</feature>
<evidence type="ECO:0000313" key="17">
    <source>
        <dbReference type="EMBL" id="OAY42219.1"/>
    </source>
</evidence>
<feature type="transmembrane region" description="Helical" evidence="11">
    <location>
        <begin position="236"/>
        <end position="254"/>
    </location>
</feature>
<feature type="domain" description="Piezo TM25-28" evidence="13">
    <location>
        <begin position="1251"/>
        <end position="1452"/>
    </location>
</feature>
<feature type="transmembrane region" description="Helical" evidence="11">
    <location>
        <begin position="1255"/>
        <end position="1275"/>
    </location>
</feature>
<keyword evidence="6 11" id="KW-1133">Transmembrane helix</keyword>
<dbReference type="GO" id="GO:0071260">
    <property type="term" value="P:cellular response to mechanical stimulus"/>
    <property type="evidence" value="ECO:0000318"/>
    <property type="project" value="GO_Central"/>
</dbReference>
<dbReference type="GO" id="GO:0008381">
    <property type="term" value="F:mechanosensitive monoatomic ion channel activity"/>
    <property type="evidence" value="ECO:0000318"/>
    <property type="project" value="GO_Central"/>
</dbReference>
<proteinExistence type="inferred from homology"/>
<evidence type="ECO:0000256" key="1">
    <source>
        <dbReference type="ARBA" id="ARBA00004651"/>
    </source>
</evidence>
<keyword evidence="9" id="KW-0407">Ion channel</keyword>
<feature type="transmembrane region" description="Helical" evidence="11">
    <location>
        <begin position="2033"/>
        <end position="2052"/>
    </location>
</feature>
<feature type="transmembrane region" description="Helical" evidence="11">
    <location>
        <begin position="456"/>
        <end position="480"/>
    </location>
</feature>
<evidence type="ECO:0000259" key="13">
    <source>
        <dbReference type="Pfam" id="PF15917"/>
    </source>
</evidence>
<dbReference type="Pfam" id="PF12166">
    <property type="entry name" value="Piezo_cap"/>
    <property type="match status" value="1"/>
</dbReference>
<feature type="transmembrane region" description="Helical" evidence="11">
    <location>
        <begin position="85"/>
        <end position="108"/>
    </location>
</feature>
<dbReference type="GO" id="GO:0005261">
    <property type="term" value="F:monoatomic cation channel activity"/>
    <property type="evidence" value="ECO:0000318"/>
    <property type="project" value="GO_Central"/>
</dbReference>
<feature type="transmembrane region" description="Helical" evidence="11">
    <location>
        <begin position="1310"/>
        <end position="1327"/>
    </location>
</feature>
<feature type="compositionally biased region" description="Polar residues" evidence="10">
    <location>
        <begin position="1456"/>
        <end position="1476"/>
    </location>
</feature>
<comment type="similarity">
    <text evidence="2">Belongs to the PIEZO (TC 1.A.75) family.</text>
</comment>
<evidence type="ECO:0000256" key="6">
    <source>
        <dbReference type="ARBA" id="ARBA00022989"/>
    </source>
</evidence>
<dbReference type="InterPro" id="IPR056770">
    <property type="entry name" value="Piezo_THU9_anchor"/>
</dbReference>